<dbReference type="Proteomes" id="UP001458070">
    <property type="component" value="Unassembled WGS sequence"/>
</dbReference>
<dbReference type="EMBL" id="JBCGEM010000012">
    <property type="protein sequence ID" value="MEM0625359.1"/>
    <property type="molecule type" value="Genomic_DNA"/>
</dbReference>
<reference evidence="1 2" key="1">
    <citation type="submission" date="2024-04" db="EMBL/GenBank/DDBJ databases">
        <title>Draft genome assemblies of urinary isolates.</title>
        <authorList>
            <person name="Appleberry H."/>
            <person name="Kula A."/>
            <person name="Wolfe A.J."/>
            <person name="Putonti C."/>
        </authorList>
    </citation>
    <scope>NUCLEOTIDE SEQUENCE [LARGE SCALE GENOMIC DNA]</scope>
    <source>
        <strain evidence="1 2">UMB12529</strain>
    </source>
</reference>
<sequence>MNLISELQYQVNPSHAVLSPCRNYRYALSRIWDASLPYVLFIGLNPSTADETEDDPTIRRCIGFAKSWGYGGLIMANLFAWRATEPAEMMRQDDPLGEKNDAWLVELASNAGVVVAAWGNDGSFRQRSAHVRTFLTGLHYLKLNGTGEPAHPLYLKQTLTPVLWTVMAESPASETDN</sequence>
<protein>
    <submittedName>
        <fullName evidence="1">DUF1643 domain-containing protein</fullName>
    </submittedName>
</protein>
<name>A0ABU9P4K8_9ENTR</name>
<comment type="caution">
    <text evidence="1">The sequence shown here is derived from an EMBL/GenBank/DDBJ whole genome shotgun (WGS) entry which is preliminary data.</text>
</comment>
<evidence type="ECO:0000313" key="2">
    <source>
        <dbReference type="Proteomes" id="UP001458070"/>
    </source>
</evidence>
<dbReference type="Pfam" id="PF07799">
    <property type="entry name" value="DUF1643"/>
    <property type="match status" value="1"/>
</dbReference>
<dbReference type="InterPro" id="IPR012441">
    <property type="entry name" value="DUF1643"/>
</dbReference>
<keyword evidence="2" id="KW-1185">Reference proteome</keyword>
<gene>
    <name evidence="1" type="ORF">AAFL32_15875</name>
</gene>
<proteinExistence type="predicted"/>
<evidence type="ECO:0000313" key="1">
    <source>
        <dbReference type="EMBL" id="MEM0625359.1"/>
    </source>
</evidence>
<organism evidence="1 2">
    <name type="scientific">Klebsiella grimontii</name>
    <dbReference type="NCBI Taxonomy" id="2058152"/>
    <lineage>
        <taxon>Bacteria</taxon>
        <taxon>Pseudomonadati</taxon>
        <taxon>Pseudomonadota</taxon>
        <taxon>Gammaproteobacteria</taxon>
        <taxon>Enterobacterales</taxon>
        <taxon>Enterobacteriaceae</taxon>
        <taxon>Klebsiella/Raoultella group</taxon>
        <taxon>Klebsiella</taxon>
    </lineage>
</organism>
<accession>A0ABU9P4K8</accession>
<dbReference type="RefSeq" id="WP_134878659.1">
    <property type="nucleotide sequence ID" value="NZ_CABGOK010000052.1"/>
</dbReference>